<evidence type="ECO:0000313" key="6">
    <source>
        <dbReference type="Proteomes" id="UP000434604"/>
    </source>
</evidence>
<reference evidence="6 7" key="2">
    <citation type="journal article" date="2019" name="Nat. Med.">
        <title>A library of human gut bacterial isolates paired with longitudinal multiomics data enables mechanistic microbiome research.</title>
        <authorList>
            <person name="Poyet M."/>
            <person name="Groussin M."/>
            <person name="Gibbons S.M."/>
            <person name="Avila-Pacheco J."/>
            <person name="Jiang X."/>
            <person name="Kearney S.M."/>
            <person name="Perrotta A.R."/>
            <person name="Berdy B."/>
            <person name="Zhao S."/>
            <person name="Lieberman T.D."/>
            <person name="Swanson P.K."/>
            <person name="Smith M."/>
            <person name="Roesemann S."/>
            <person name="Alexander J.E."/>
            <person name="Rich S.A."/>
            <person name="Livny J."/>
            <person name="Vlamakis H."/>
            <person name="Clish C."/>
            <person name="Bullock K."/>
            <person name="Deik A."/>
            <person name="Scott J."/>
            <person name="Pierce K.A."/>
            <person name="Xavier R.J."/>
            <person name="Alm E.J."/>
        </authorList>
    </citation>
    <scope>NUCLEOTIDE SEQUENCE [LARGE SCALE GENOMIC DNA]</scope>
    <source>
        <strain evidence="3 6">BIOML-A58</strain>
        <strain evidence="2 7">BIOML-A74</strain>
    </source>
</reference>
<keyword evidence="7" id="KW-1185">Reference proteome</keyword>
<evidence type="ECO:0000313" key="5">
    <source>
        <dbReference type="Proteomes" id="UP000285503"/>
    </source>
</evidence>
<evidence type="ECO:0000313" key="3">
    <source>
        <dbReference type="EMBL" id="KAB6147199.1"/>
    </source>
</evidence>
<evidence type="ECO:0000313" key="7">
    <source>
        <dbReference type="Proteomes" id="UP000435059"/>
    </source>
</evidence>
<dbReference type="Proteomes" id="UP000285503">
    <property type="component" value="Unassembled WGS sequence"/>
</dbReference>
<dbReference type="EMBL" id="WDED01000017">
    <property type="protein sequence ID" value="KAB6147199.1"/>
    <property type="molecule type" value="Genomic_DNA"/>
</dbReference>
<keyword evidence="1" id="KW-0732">Signal</keyword>
<dbReference type="Gene3D" id="3.10.50.40">
    <property type="match status" value="1"/>
</dbReference>
<reference evidence="4 5" key="1">
    <citation type="submission" date="2018-08" db="EMBL/GenBank/DDBJ databases">
        <title>A genome reference for cultivated species of the human gut microbiota.</title>
        <authorList>
            <person name="Zou Y."/>
            <person name="Xue W."/>
            <person name="Luo G."/>
        </authorList>
    </citation>
    <scope>NUCLEOTIDE SEQUENCE [LARGE SCALE GENOMIC DNA]</scope>
    <source>
        <strain evidence="4 5">AF46-11NS</strain>
    </source>
</reference>
<gene>
    <name evidence="4" type="ORF">DW075_00010</name>
    <name evidence="3" type="ORF">GA398_12415</name>
    <name evidence="2" type="ORF">GA574_04785</name>
</gene>
<proteinExistence type="predicted"/>
<evidence type="ECO:0000313" key="4">
    <source>
        <dbReference type="EMBL" id="RHK29976.1"/>
    </source>
</evidence>
<evidence type="ECO:0000256" key="1">
    <source>
        <dbReference type="SAM" id="SignalP"/>
    </source>
</evidence>
<organism evidence="4 5">
    <name type="scientific">Bacteroides xylanisolvens</name>
    <dbReference type="NCBI Taxonomy" id="371601"/>
    <lineage>
        <taxon>Bacteria</taxon>
        <taxon>Pseudomonadati</taxon>
        <taxon>Bacteroidota</taxon>
        <taxon>Bacteroidia</taxon>
        <taxon>Bacteroidales</taxon>
        <taxon>Bacteroidaceae</taxon>
        <taxon>Bacteroides</taxon>
    </lineage>
</organism>
<dbReference type="GO" id="GO:0003755">
    <property type="term" value="F:peptidyl-prolyl cis-trans isomerase activity"/>
    <property type="evidence" value="ECO:0007669"/>
    <property type="project" value="InterPro"/>
</dbReference>
<accession>A0A415G1W9</accession>
<name>A0A415G1W9_9BACE</name>
<dbReference type="Proteomes" id="UP000434604">
    <property type="component" value="Unassembled WGS sequence"/>
</dbReference>
<dbReference type="EMBL" id="WDES01000005">
    <property type="protein sequence ID" value="KAB6090217.1"/>
    <property type="molecule type" value="Genomic_DNA"/>
</dbReference>
<feature type="signal peptide" evidence="1">
    <location>
        <begin position="1"/>
        <end position="19"/>
    </location>
</feature>
<dbReference type="Proteomes" id="UP000435059">
    <property type="component" value="Unassembled WGS sequence"/>
</dbReference>
<dbReference type="AlphaFoldDB" id="A0A415G1W9"/>
<evidence type="ECO:0000313" key="2">
    <source>
        <dbReference type="EMBL" id="KAB6090217.1"/>
    </source>
</evidence>
<protein>
    <submittedName>
        <fullName evidence="4">DUF4827 domain-containing protein</fullName>
    </submittedName>
</protein>
<feature type="chain" id="PRO_5044602637" evidence="1">
    <location>
        <begin position="20"/>
        <end position="231"/>
    </location>
</feature>
<dbReference type="InterPro" id="IPR032252">
    <property type="entry name" value="DUF4827"/>
</dbReference>
<comment type="caution">
    <text evidence="4">The sequence shown here is derived from an EMBL/GenBank/DDBJ whole genome shotgun (WGS) entry which is preliminary data.</text>
</comment>
<dbReference type="RefSeq" id="WP_015532320.1">
    <property type="nucleotide sequence ID" value="NZ_CAKOCS010000002.1"/>
</dbReference>
<dbReference type="PROSITE" id="PS51257">
    <property type="entry name" value="PROKAR_LIPOPROTEIN"/>
    <property type="match status" value="1"/>
</dbReference>
<dbReference type="GeneID" id="69483498"/>
<sequence length="231" mass="26398">MKKLVFLFLSLLTAGSLFQACDNSKTYAEMLEDEKNAVNKFIKDNDIRVISLEEFERDTVTASKEAGDGYDEYVAFSNGVYMQIVDRGGKEEGENGVEFINEVDTFANNNVICTRYVEKDMMTGEVTCFNVPLEEWMDAPDYYKFPLTFRYVQNASTVYGIVLSGSLEYDLLWVNQGYGTAIPSGWLIALPYLRNNAHVRLIVPSKMGHTTAQQYVNPYFYDIWKFEKAKS</sequence>
<dbReference type="EMBL" id="QRNE01000001">
    <property type="protein sequence ID" value="RHK29976.1"/>
    <property type="molecule type" value="Genomic_DNA"/>
</dbReference>
<dbReference type="InterPro" id="IPR046357">
    <property type="entry name" value="PPIase_dom_sf"/>
</dbReference>
<dbReference type="Pfam" id="PF16109">
    <property type="entry name" value="DUF4827"/>
    <property type="match status" value="1"/>
</dbReference>